<sequence length="427" mass="48520">MPFNLSSIQKWLSSRTALGVKLWVLIVTSVLVFLLLIVISTFICHVYCRLRRRNRNRRAEDHESAMSGEVLTVMEMNVKKSSDDQFSRQGSETTQNSIVTNLDYSGGRYSPAAVTDERRRIVFGLEEIALATDEFSEENVINIEDYGVDYFGNLADGTKVTVKIFNANNSIGDNEFIREAERIRHISHKNLVKLLGYYTQGTANNRMFVYENVENGNLHQWLHGCPQKPFSPLSWPIRMSIIQGIAKGLAYLHEDVDPKILHGRLRSSCILLDQNWNPKISDFGLVEVFPPEYLSGPNLVGETNESLESTSPFTERNDIYSFGILLMELITGRAPVDCNQSQPYLIEWVKSMIGSQQAVETVDSKLEEKPSPKQLKRMLLIALRCLDPDEQHRLSMAQILLMLEPRDLLLADGCRIRDNETSSRSCV</sequence>
<dbReference type="GO" id="GO:0004674">
    <property type="term" value="F:protein serine/threonine kinase activity"/>
    <property type="evidence" value="ECO:0007669"/>
    <property type="project" value="UniProtKB-KW"/>
</dbReference>
<dbReference type="InterPro" id="IPR011009">
    <property type="entry name" value="Kinase-like_dom_sf"/>
</dbReference>
<keyword evidence="7" id="KW-0547">Nucleotide-binding</keyword>
<dbReference type="KEGG" id="mcha:111011665"/>
<evidence type="ECO:0000313" key="17">
    <source>
        <dbReference type="RefSeq" id="XP_022141211.1"/>
    </source>
</evidence>
<keyword evidence="5" id="KW-0808">Transferase</keyword>
<dbReference type="Gene3D" id="1.10.510.10">
    <property type="entry name" value="Transferase(Phosphotransferase) domain 1"/>
    <property type="match status" value="1"/>
</dbReference>
<dbReference type="PROSITE" id="PS50011">
    <property type="entry name" value="PROTEIN_KINASE_DOM"/>
    <property type="match status" value="1"/>
</dbReference>
<dbReference type="PANTHER" id="PTHR47984">
    <property type="entry name" value="OS01G0323000 PROTEIN"/>
    <property type="match status" value="1"/>
</dbReference>
<accession>A0A6J1CIF6</accession>
<dbReference type="GO" id="GO:0005524">
    <property type="term" value="F:ATP binding"/>
    <property type="evidence" value="ECO:0007669"/>
    <property type="project" value="UniProtKB-KW"/>
</dbReference>
<dbReference type="EC" id="2.7.11.1" evidence="2"/>
<keyword evidence="11 14" id="KW-0472">Membrane</keyword>
<feature type="transmembrane region" description="Helical" evidence="14">
    <location>
        <begin position="20"/>
        <end position="48"/>
    </location>
</feature>
<evidence type="ECO:0000256" key="10">
    <source>
        <dbReference type="ARBA" id="ARBA00022989"/>
    </source>
</evidence>
<evidence type="ECO:0000256" key="5">
    <source>
        <dbReference type="ARBA" id="ARBA00022679"/>
    </source>
</evidence>
<keyword evidence="4" id="KW-0597">Phosphoprotein</keyword>
<feature type="domain" description="Protein kinase" evidence="15">
    <location>
        <begin position="135"/>
        <end position="409"/>
    </location>
</feature>
<keyword evidence="6 14" id="KW-0812">Transmembrane</keyword>
<proteinExistence type="predicted"/>
<dbReference type="PANTHER" id="PTHR47984:SF15">
    <property type="entry name" value="PROTEIN KINASE DOMAIN-CONTAINING PROTEIN"/>
    <property type="match status" value="1"/>
</dbReference>
<dbReference type="InterPro" id="IPR000719">
    <property type="entry name" value="Prot_kinase_dom"/>
</dbReference>
<gene>
    <name evidence="17" type="primary">LOC111011665</name>
</gene>
<evidence type="ECO:0000256" key="7">
    <source>
        <dbReference type="ARBA" id="ARBA00022741"/>
    </source>
</evidence>
<evidence type="ECO:0000256" key="8">
    <source>
        <dbReference type="ARBA" id="ARBA00022777"/>
    </source>
</evidence>
<comment type="catalytic activity">
    <reaction evidence="12">
        <text>L-threonyl-[protein] + ATP = O-phospho-L-threonyl-[protein] + ADP + H(+)</text>
        <dbReference type="Rhea" id="RHEA:46608"/>
        <dbReference type="Rhea" id="RHEA-COMP:11060"/>
        <dbReference type="Rhea" id="RHEA-COMP:11605"/>
        <dbReference type="ChEBI" id="CHEBI:15378"/>
        <dbReference type="ChEBI" id="CHEBI:30013"/>
        <dbReference type="ChEBI" id="CHEBI:30616"/>
        <dbReference type="ChEBI" id="CHEBI:61977"/>
        <dbReference type="ChEBI" id="CHEBI:456216"/>
        <dbReference type="EC" id="2.7.11.1"/>
    </reaction>
</comment>
<evidence type="ECO:0000256" key="13">
    <source>
        <dbReference type="ARBA" id="ARBA00048679"/>
    </source>
</evidence>
<evidence type="ECO:0000256" key="12">
    <source>
        <dbReference type="ARBA" id="ARBA00047899"/>
    </source>
</evidence>
<organism evidence="16 17">
    <name type="scientific">Momordica charantia</name>
    <name type="common">Bitter gourd</name>
    <name type="synonym">Balsam pear</name>
    <dbReference type="NCBI Taxonomy" id="3673"/>
    <lineage>
        <taxon>Eukaryota</taxon>
        <taxon>Viridiplantae</taxon>
        <taxon>Streptophyta</taxon>
        <taxon>Embryophyta</taxon>
        <taxon>Tracheophyta</taxon>
        <taxon>Spermatophyta</taxon>
        <taxon>Magnoliopsida</taxon>
        <taxon>eudicotyledons</taxon>
        <taxon>Gunneridae</taxon>
        <taxon>Pentapetalae</taxon>
        <taxon>rosids</taxon>
        <taxon>fabids</taxon>
        <taxon>Cucurbitales</taxon>
        <taxon>Cucurbitaceae</taxon>
        <taxon>Momordiceae</taxon>
        <taxon>Momordica</taxon>
    </lineage>
</organism>
<evidence type="ECO:0000256" key="4">
    <source>
        <dbReference type="ARBA" id="ARBA00022553"/>
    </source>
</evidence>
<keyword evidence="3" id="KW-0723">Serine/threonine-protein kinase</keyword>
<dbReference type="InterPro" id="IPR052232">
    <property type="entry name" value="RLK_Ser/Thr-Kinase"/>
</dbReference>
<comment type="catalytic activity">
    <reaction evidence="13">
        <text>L-seryl-[protein] + ATP = O-phospho-L-seryl-[protein] + ADP + H(+)</text>
        <dbReference type="Rhea" id="RHEA:17989"/>
        <dbReference type="Rhea" id="RHEA-COMP:9863"/>
        <dbReference type="Rhea" id="RHEA-COMP:11604"/>
        <dbReference type="ChEBI" id="CHEBI:15378"/>
        <dbReference type="ChEBI" id="CHEBI:29999"/>
        <dbReference type="ChEBI" id="CHEBI:30616"/>
        <dbReference type="ChEBI" id="CHEBI:83421"/>
        <dbReference type="ChEBI" id="CHEBI:456216"/>
        <dbReference type="EC" id="2.7.11.1"/>
    </reaction>
</comment>
<reference evidence="17" key="1">
    <citation type="submission" date="2025-08" db="UniProtKB">
        <authorList>
            <consortium name="RefSeq"/>
        </authorList>
    </citation>
    <scope>IDENTIFICATION</scope>
    <source>
        <strain evidence="17">OHB3-1</strain>
    </source>
</reference>
<comment type="subcellular location">
    <subcellularLocation>
        <location evidence="1">Membrane</location>
        <topology evidence="1">Single-pass membrane protein</topology>
    </subcellularLocation>
</comment>
<dbReference type="GO" id="GO:0016020">
    <property type="term" value="C:membrane"/>
    <property type="evidence" value="ECO:0007669"/>
    <property type="project" value="UniProtKB-SubCell"/>
</dbReference>
<dbReference type="GeneID" id="111011665"/>
<dbReference type="FunFam" id="1.10.510.10:FF:000035">
    <property type="entry name" value="Putative receptor-like serine/threonine-protein kinase"/>
    <property type="match status" value="1"/>
</dbReference>
<keyword evidence="9" id="KW-0067">ATP-binding</keyword>
<evidence type="ECO:0000256" key="3">
    <source>
        <dbReference type="ARBA" id="ARBA00022527"/>
    </source>
</evidence>
<dbReference type="AlphaFoldDB" id="A0A6J1CIF6"/>
<dbReference type="InterPro" id="IPR001245">
    <property type="entry name" value="Ser-Thr/Tyr_kinase_cat_dom"/>
</dbReference>
<evidence type="ECO:0000256" key="2">
    <source>
        <dbReference type="ARBA" id="ARBA00012513"/>
    </source>
</evidence>
<keyword evidence="8 17" id="KW-0418">Kinase</keyword>
<dbReference type="Gene3D" id="3.30.200.20">
    <property type="entry name" value="Phosphorylase Kinase, domain 1"/>
    <property type="match status" value="1"/>
</dbReference>
<dbReference type="Proteomes" id="UP000504603">
    <property type="component" value="Unplaced"/>
</dbReference>
<evidence type="ECO:0000256" key="9">
    <source>
        <dbReference type="ARBA" id="ARBA00022840"/>
    </source>
</evidence>
<evidence type="ECO:0000313" key="16">
    <source>
        <dbReference type="Proteomes" id="UP000504603"/>
    </source>
</evidence>
<name>A0A6J1CIF6_MOMCH</name>
<evidence type="ECO:0000256" key="1">
    <source>
        <dbReference type="ARBA" id="ARBA00004167"/>
    </source>
</evidence>
<keyword evidence="16" id="KW-1185">Reference proteome</keyword>
<dbReference type="SUPFAM" id="SSF56112">
    <property type="entry name" value="Protein kinase-like (PK-like)"/>
    <property type="match status" value="1"/>
</dbReference>
<evidence type="ECO:0000256" key="11">
    <source>
        <dbReference type="ARBA" id="ARBA00023136"/>
    </source>
</evidence>
<dbReference type="RefSeq" id="XP_022141211.1">
    <property type="nucleotide sequence ID" value="XM_022285519.1"/>
</dbReference>
<dbReference type="OrthoDB" id="4062651at2759"/>
<keyword evidence="10 14" id="KW-1133">Transmembrane helix</keyword>
<evidence type="ECO:0000256" key="14">
    <source>
        <dbReference type="SAM" id="Phobius"/>
    </source>
</evidence>
<evidence type="ECO:0000256" key="6">
    <source>
        <dbReference type="ARBA" id="ARBA00022692"/>
    </source>
</evidence>
<dbReference type="Pfam" id="PF07714">
    <property type="entry name" value="PK_Tyr_Ser-Thr"/>
    <property type="match status" value="1"/>
</dbReference>
<evidence type="ECO:0000259" key="15">
    <source>
        <dbReference type="PROSITE" id="PS50011"/>
    </source>
</evidence>
<protein>
    <recommendedName>
        <fullName evidence="2">non-specific serine/threonine protein kinase</fullName>
        <ecNumber evidence="2">2.7.11.1</ecNumber>
    </recommendedName>
</protein>